<evidence type="ECO:0000259" key="4">
    <source>
        <dbReference type="PROSITE" id="PS50893"/>
    </source>
</evidence>
<dbReference type="GO" id="GO:0016887">
    <property type="term" value="F:ATP hydrolysis activity"/>
    <property type="evidence" value="ECO:0007669"/>
    <property type="project" value="InterPro"/>
</dbReference>
<reference evidence="5 6" key="1">
    <citation type="journal article" date="2016" name="Nat. Commun.">
        <title>Thousands of microbial genomes shed light on interconnected biogeochemical processes in an aquifer system.</title>
        <authorList>
            <person name="Anantharaman K."/>
            <person name="Brown C.T."/>
            <person name="Hug L.A."/>
            <person name="Sharon I."/>
            <person name="Castelle C.J."/>
            <person name="Probst A.J."/>
            <person name="Thomas B.C."/>
            <person name="Singh A."/>
            <person name="Wilkins M.J."/>
            <person name="Karaoz U."/>
            <person name="Brodie E.L."/>
            <person name="Williams K.H."/>
            <person name="Hubbard S.S."/>
            <person name="Banfield J.F."/>
        </authorList>
    </citation>
    <scope>NUCLEOTIDE SEQUENCE [LARGE SCALE GENOMIC DNA]</scope>
</reference>
<evidence type="ECO:0000256" key="2">
    <source>
        <dbReference type="ARBA" id="ARBA00022741"/>
    </source>
</evidence>
<evidence type="ECO:0000313" key="6">
    <source>
        <dbReference type="Proteomes" id="UP000179243"/>
    </source>
</evidence>
<dbReference type="InterPro" id="IPR003439">
    <property type="entry name" value="ABC_transporter-like_ATP-bd"/>
</dbReference>
<protein>
    <submittedName>
        <fullName evidence="5">ABC transporter ATP-binding protein</fullName>
    </submittedName>
</protein>
<organism evidence="5 6">
    <name type="scientific">Candidatus Raymondbacteria bacterium RIFOXYD12_FULL_49_13</name>
    <dbReference type="NCBI Taxonomy" id="1817890"/>
    <lineage>
        <taxon>Bacteria</taxon>
        <taxon>Raymondiibacteriota</taxon>
    </lineage>
</organism>
<dbReference type="PANTHER" id="PTHR43023:SF6">
    <property type="entry name" value="INTERMEMBRANE PHOSPHOLIPID TRANSPORT SYSTEM ATP-BINDING PROTEIN MLAF"/>
    <property type="match status" value="1"/>
</dbReference>
<dbReference type="InterPro" id="IPR003593">
    <property type="entry name" value="AAA+_ATPase"/>
</dbReference>
<feature type="domain" description="ABC transporter" evidence="4">
    <location>
        <begin position="4"/>
        <end position="240"/>
    </location>
</feature>
<dbReference type="SMART" id="SM00382">
    <property type="entry name" value="AAA"/>
    <property type="match status" value="1"/>
</dbReference>
<dbReference type="SUPFAM" id="SSF52540">
    <property type="entry name" value="P-loop containing nucleoside triphosphate hydrolases"/>
    <property type="match status" value="1"/>
</dbReference>
<keyword evidence="1" id="KW-0813">Transport</keyword>
<dbReference type="Proteomes" id="UP000179243">
    <property type="component" value="Unassembled WGS sequence"/>
</dbReference>
<proteinExistence type="predicted"/>
<sequence>MVMIKMEHLKRHFKKLEVLRDVNLEIEQGETMVIIGRSGQGKSVILKHIMGLLMPDGGRVIVDGQEISSPRQVNLYEIRKKLGMLFQGAALFDSMPVGENLAFALREHRHLPESEIKKIVAEKLEMVGLRGIENKMPSELSGGMKKRVGLARVIAMNPEVILYDEPTTGLDPITADTINDLIIDMKQKLNVTSIVVTHDMVSAYKVCDRIAMLHEGVIIFKGTANELKASRDARVQQFIRGQRKLMYEGTFATDEERVQYTQKFNITDFAEQ</sequence>
<keyword evidence="3 5" id="KW-0067">ATP-binding</keyword>
<name>A0A1F7F5E4_UNCRA</name>
<dbReference type="AlphaFoldDB" id="A0A1F7F5E4"/>
<gene>
    <name evidence="5" type="ORF">A2519_04700</name>
</gene>
<comment type="caution">
    <text evidence="5">The sequence shown here is derived from an EMBL/GenBank/DDBJ whole genome shotgun (WGS) entry which is preliminary data.</text>
</comment>
<dbReference type="EMBL" id="MFYX01000117">
    <property type="protein sequence ID" value="OGK01861.1"/>
    <property type="molecule type" value="Genomic_DNA"/>
</dbReference>
<keyword evidence="2" id="KW-0547">Nucleotide-binding</keyword>
<dbReference type="Pfam" id="PF00005">
    <property type="entry name" value="ABC_tran"/>
    <property type="match status" value="1"/>
</dbReference>
<evidence type="ECO:0000313" key="5">
    <source>
        <dbReference type="EMBL" id="OGK01861.1"/>
    </source>
</evidence>
<dbReference type="InterPro" id="IPR027417">
    <property type="entry name" value="P-loop_NTPase"/>
</dbReference>
<evidence type="ECO:0000256" key="3">
    <source>
        <dbReference type="ARBA" id="ARBA00022840"/>
    </source>
</evidence>
<dbReference type="Gene3D" id="3.40.50.300">
    <property type="entry name" value="P-loop containing nucleotide triphosphate hydrolases"/>
    <property type="match status" value="1"/>
</dbReference>
<accession>A0A1F7F5E4</accession>
<evidence type="ECO:0000256" key="1">
    <source>
        <dbReference type="ARBA" id="ARBA00022448"/>
    </source>
</evidence>
<dbReference type="PANTHER" id="PTHR43023">
    <property type="entry name" value="PROTEIN TRIGALACTOSYLDIACYLGLYCEROL 3, CHLOROPLASTIC"/>
    <property type="match status" value="1"/>
</dbReference>
<dbReference type="GO" id="GO:0005524">
    <property type="term" value="F:ATP binding"/>
    <property type="evidence" value="ECO:0007669"/>
    <property type="project" value="UniProtKB-KW"/>
</dbReference>
<dbReference type="InterPro" id="IPR017871">
    <property type="entry name" value="ABC_transporter-like_CS"/>
</dbReference>
<dbReference type="CDD" id="cd03261">
    <property type="entry name" value="ABC_Org_Solvent_Resistant"/>
    <property type="match status" value="1"/>
</dbReference>
<dbReference type="PROSITE" id="PS00211">
    <property type="entry name" value="ABC_TRANSPORTER_1"/>
    <property type="match status" value="1"/>
</dbReference>
<dbReference type="PROSITE" id="PS50893">
    <property type="entry name" value="ABC_TRANSPORTER_2"/>
    <property type="match status" value="1"/>
</dbReference>